<sequence>MDVSSEGEVISEPQEVALFVQSIQRTLNCLSDPERSTRKRALETLQRRLMRGDNAPASPDILQAAWDQRILQTVLKSLQDRVEKCRELAVSLIDGVVKIIPKVDQTALLLLPVIADRLGQTPVPENSEEIRLQLLTLLSDSLLKRCSDATLMAVVNPLCNVIVSSLTDLFHGLKKAACQIIVLVFGRAKDRLKDNVEQVLRVLLLNINHTHSRVRMAVLQAMDAVIGCGLPAGVIAEDLAPMVRVLAFDHSQSVRELFFICVARWQGYKTEEHDVQGNACYLSNGKDTTIYIPRLLPLLLLGITDESSDIANTSLTLVEGVGNVYLQLKDIRTASHLNEADPDTSMMEFAQMDQDTRLVKSSPSGEFSYPSPYKGRPSKGCRSMVQGFLGELLEPVVKDLRDWTVQIRLGAARVLHTLLIFAEDRASEKLNVLLPALCVAVGEDDLAVVQRVIQAVHVLGYHVSPDLWLDFILDNLTSFASTDAQKANALVVLAGLLYKTQKQYLNENCVVQLCRGLSQPEVCLSEHPAVRQQLLAALTNLVRVGGPLCQSSSFEICVLLLRLQSVEGDVQLQNNAKKLLETAANEVVGCSIDKFYEKHLRALIDTVIVGHEEWLGDSPGRFVFQALLHNTAPYVGPYIEELLPLFIKCLQPDRDPALRISFLQLLDELFEKPQLGPWWSPLAVDVIGKMLVPCGIWHVGKVGAAIRHRAMVALGTFLRQGLCSQMHLLQVLQSGQLIPVATSCLEEDFYVDTRHVTSHVFDNVLQIAGNVLNDEQRVSLSYVLQKRLDDSSDIVRLGVLRTIHTFFYTMPECSNNQQVENFLRNVLVHMDDSNAEIQEAVCQAVEACAYKKPDVVISLLESVGGHHQTQKFCDHLLNIASAIQNQRSLQTFSHEIH</sequence>
<evidence type="ECO:0000313" key="1">
    <source>
        <dbReference type="EMBL" id="KAJ7555166.1"/>
    </source>
</evidence>
<dbReference type="EMBL" id="CM055096">
    <property type="protein sequence ID" value="KAJ7555166.1"/>
    <property type="molecule type" value="Genomic_DNA"/>
</dbReference>
<evidence type="ECO:0000313" key="2">
    <source>
        <dbReference type="Proteomes" id="UP001162992"/>
    </source>
</evidence>
<accession>A0ACC2DLM4</accession>
<keyword evidence="2" id="KW-1185">Reference proteome</keyword>
<name>A0ACC2DLM4_DIPCM</name>
<dbReference type="Proteomes" id="UP001162992">
    <property type="component" value="Chromosome 5"/>
</dbReference>
<reference evidence="2" key="1">
    <citation type="journal article" date="2024" name="Proc. Natl. Acad. Sci. U.S.A.">
        <title>Extraordinary preservation of gene collinearity over three hundred million years revealed in homosporous lycophytes.</title>
        <authorList>
            <person name="Li C."/>
            <person name="Wickell D."/>
            <person name="Kuo L.Y."/>
            <person name="Chen X."/>
            <person name="Nie B."/>
            <person name="Liao X."/>
            <person name="Peng D."/>
            <person name="Ji J."/>
            <person name="Jenkins J."/>
            <person name="Williams M."/>
            <person name="Shu S."/>
            <person name="Plott C."/>
            <person name="Barry K."/>
            <person name="Rajasekar S."/>
            <person name="Grimwood J."/>
            <person name="Han X."/>
            <person name="Sun S."/>
            <person name="Hou Z."/>
            <person name="He W."/>
            <person name="Dai G."/>
            <person name="Sun C."/>
            <person name="Schmutz J."/>
            <person name="Leebens-Mack J.H."/>
            <person name="Li F.W."/>
            <person name="Wang L."/>
        </authorList>
    </citation>
    <scope>NUCLEOTIDE SEQUENCE [LARGE SCALE GENOMIC DNA]</scope>
    <source>
        <strain evidence="2">cv. PW_Plant_1</strain>
    </source>
</reference>
<comment type="caution">
    <text evidence="1">The sequence shown here is derived from an EMBL/GenBank/DDBJ whole genome shotgun (WGS) entry which is preliminary data.</text>
</comment>
<protein>
    <submittedName>
        <fullName evidence="1">Uncharacterized protein</fullName>
    </submittedName>
</protein>
<gene>
    <name evidence="1" type="ORF">O6H91_05G024700</name>
</gene>
<proteinExistence type="predicted"/>
<organism evidence="1 2">
    <name type="scientific">Diphasiastrum complanatum</name>
    <name type="common">Issler's clubmoss</name>
    <name type="synonym">Lycopodium complanatum</name>
    <dbReference type="NCBI Taxonomy" id="34168"/>
    <lineage>
        <taxon>Eukaryota</taxon>
        <taxon>Viridiplantae</taxon>
        <taxon>Streptophyta</taxon>
        <taxon>Embryophyta</taxon>
        <taxon>Tracheophyta</taxon>
        <taxon>Lycopodiopsida</taxon>
        <taxon>Lycopodiales</taxon>
        <taxon>Lycopodiaceae</taxon>
        <taxon>Lycopodioideae</taxon>
        <taxon>Diphasiastrum</taxon>
    </lineage>
</organism>